<keyword evidence="2" id="KW-1185">Reference proteome</keyword>
<gene>
    <name evidence="1" type="ORF">ACFPET_02540</name>
</gene>
<reference evidence="2" key="1">
    <citation type="journal article" date="2019" name="Int. J. Syst. Evol. Microbiol.">
        <title>The Global Catalogue of Microorganisms (GCM) 10K type strain sequencing project: providing services to taxonomists for standard genome sequencing and annotation.</title>
        <authorList>
            <consortium name="The Broad Institute Genomics Platform"/>
            <consortium name="The Broad Institute Genome Sequencing Center for Infectious Disease"/>
            <person name="Wu L."/>
            <person name="Ma J."/>
        </authorList>
    </citation>
    <scope>NUCLEOTIDE SEQUENCE [LARGE SCALE GENOMIC DNA]</scope>
    <source>
        <strain evidence="2">IBRC-M 10908</strain>
    </source>
</reference>
<dbReference type="RefSeq" id="WP_380617805.1">
    <property type="nucleotide sequence ID" value="NZ_JBHSDK010000002.1"/>
</dbReference>
<evidence type="ECO:0000313" key="2">
    <source>
        <dbReference type="Proteomes" id="UP001595823"/>
    </source>
</evidence>
<dbReference type="EMBL" id="JBHSDK010000002">
    <property type="protein sequence ID" value="MFC4334071.1"/>
    <property type="molecule type" value="Genomic_DNA"/>
</dbReference>
<organism evidence="1 2">
    <name type="scientific">Salininema proteolyticum</name>
    <dbReference type="NCBI Taxonomy" id="1607685"/>
    <lineage>
        <taxon>Bacteria</taxon>
        <taxon>Bacillati</taxon>
        <taxon>Actinomycetota</taxon>
        <taxon>Actinomycetes</taxon>
        <taxon>Glycomycetales</taxon>
        <taxon>Glycomycetaceae</taxon>
        <taxon>Salininema</taxon>
    </lineage>
</organism>
<comment type="caution">
    <text evidence="1">The sequence shown here is derived from an EMBL/GenBank/DDBJ whole genome shotgun (WGS) entry which is preliminary data.</text>
</comment>
<evidence type="ECO:0000313" key="1">
    <source>
        <dbReference type="EMBL" id="MFC4334071.1"/>
    </source>
</evidence>
<sequence>MQDPTIPECPQELPEEIYWADVPEFAEGEPRVRIAVSAFGGGTVGKAYAGQTWAYAVLIDTDKSPEWVITGDDLRSGAMPATHEEMVRTLATFLSADGEHVAGGACEGECSERICNQYDEPQREFLEANRERFALFSA</sequence>
<dbReference type="Proteomes" id="UP001595823">
    <property type="component" value="Unassembled WGS sequence"/>
</dbReference>
<name>A0ABV8TU39_9ACTN</name>
<accession>A0ABV8TU39</accession>
<proteinExistence type="predicted"/>
<protein>
    <submittedName>
        <fullName evidence="1">Uncharacterized protein</fullName>
    </submittedName>
</protein>